<dbReference type="Proteomes" id="UP000613768">
    <property type="component" value="Unassembled WGS sequence"/>
</dbReference>
<gene>
    <name evidence="1" type="ORF">IFO71_13935</name>
</gene>
<evidence type="ECO:0000313" key="2">
    <source>
        <dbReference type="Proteomes" id="UP000613768"/>
    </source>
</evidence>
<dbReference type="InterPro" id="IPR025906">
    <property type="entry name" value="YjfB_motility"/>
</dbReference>
<reference evidence="1 2" key="1">
    <citation type="submission" date="2020-09" db="EMBL/GenBank/DDBJ databases">
        <title>Pseudoxanthomonas sp. CAU 1598 isolated from sand of Yaerae Beach.</title>
        <authorList>
            <person name="Kim W."/>
        </authorList>
    </citation>
    <scope>NUCLEOTIDE SEQUENCE [LARGE SCALE GENOMIC DNA]</scope>
    <source>
        <strain evidence="1 2">CAU 1598</strain>
    </source>
</reference>
<sequence>MDSLSASIINTAVGLSQAQAQQAIQTQVLKTALNMQAAAAAALVQALPTPGLASSGSVGTLLNVYA</sequence>
<dbReference type="AlphaFoldDB" id="A0AAW3ZQG0"/>
<comment type="caution">
    <text evidence="1">The sequence shown here is derived from an EMBL/GenBank/DDBJ whole genome shotgun (WGS) entry which is preliminary data.</text>
</comment>
<accession>A0AAW3ZQG0</accession>
<dbReference type="EMBL" id="JACYTR010000033">
    <property type="protein sequence ID" value="MBD8526837.1"/>
    <property type="molecule type" value="Genomic_DNA"/>
</dbReference>
<dbReference type="Pfam" id="PF14070">
    <property type="entry name" value="YjfB_motility"/>
    <property type="match status" value="1"/>
</dbReference>
<keyword evidence="2" id="KW-1185">Reference proteome</keyword>
<name>A0AAW3ZQG0_9GAMM</name>
<proteinExistence type="predicted"/>
<protein>
    <submittedName>
        <fullName evidence="1">Motility protein</fullName>
    </submittedName>
</protein>
<dbReference type="RefSeq" id="WP_192030259.1">
    <property type="nucleotide sequence ID" value="NZ_JACYTR010000033.1"/>
</dbReference>
<organism evidence="1 2">
    <name type="scientific">Pseudomarimonas arenosa</name>
    <dbReference type="NCBI Taxonomy" id="2774145"/>
    <lineage>
        <taxon>Bacteria</taxon>
        <taxon>Pseudomonadati</taxon>
        <taxon>Pseudomonadota</taxon>
        <taxon>Gammaproteobacteria</taxon>
        <taxon>Lysobacterales</taxon>
        <taxon>Lysobacteraceae</taxon>
        <taxon>Pseudomarimonas</taxon>
    </lineage>
</organism>
<evidence type="ECO:0000313" key="1">
    <source>
        <dbReference type="EMBL" id="MBD8526837.1"/>
    </source>
</evidence>